<reference evidence="2 3" key="1">
    <citation type="submission" date="2022-03" db="EMBL/GenBank/DDBJ databases">
        <title>Genome sequencing of Neisseria macacae.</title>
        <authorList>
            <person name="Baek M.-G."/>
        </authorList>
    </citation>
    <scope>NUCLEOTIDE SEQUENCE [LARGE SCALE GENOMIC DNA]</scope>
    <source>
        <strain evidence="2 3">ATCC 33926</strain>
    </source>
</reference>
<dbReference type="RefSeq" id="WP_242925966.1">
    <property type="nucleotide sequence ID" value="NZ_CP094241.1"/>
</dbReference>
<organism evidence="2 3">
    <name type="scientific">Neisseria macacae ATCC 33926</name>
    <dbReference type="NCBI Taxonomy" id="997348"/>
    <lineage>
        <taxon>Bacteria</taxon>
        <taxon>Pseudomonadati</taxon>
        <taxon>Pseudomonadota</taxon>
        <taxon>Betaproteobacteria</taxon>
        <taxon>Neisseriales</taxon>
        <taxon>Neisseriaceae</taxon>
        <taxon>Neisseria</taxon>
    </lineage>
</organism>
<proteinExistence type="predicted"/>
<sequence length="173" mass="19923">MEKFKIFNKILILLLIMNLYVYIPTKDNLAYSQPIKANQVFFDGLKGEKIGKKFDAKIYIKDEQDIEGCFYAHRKNINGVSYKFIDNTLVEIEFNNKIFISPHGIHIGENASKLRKYHNKGRVVIKHPYGGSKDTVEFYWTSNLGVKYIITNGKITSFSVGKKEELPYLEGCA</sequence>
<feature type="transmembrane region" description="Helical" evidence="1">
    <location>
        <begin position="6"/>
        <end position="23"/>
    </location>
</feature>
<dbReference type="EMBL" id="CP094241">
    <property type="protein sequence ID" value="UNV85170.1"/>
    <property type="molecule type" value="Genomic_DNA"/>
</dbReference>
<keyword evidence="1" id="KW-0472">Membrane</keyword>
<dbReference type="Proteomes" id="UP000829455">
    <property type="component" value="Chromosome"/>
</dbReference>
<accession>A0ABY3Y775</accession>
<keyword evidence="3" id="KW-1185">Reference proteome</keyword>
<evidence type="ECO:0000313" key="3">
    <source>
        <dbReference type="Proteomes" id="UP000829455"/>
    </source>
</evidence>
<evidence type="ECO:0000256" key="1">
    <source>
        <dbReference type="SAM" id="Phobius"/>
    </source>
</evidence>
<keyword evidence="1" id="KW-1133">Transmembrane helix</keyword>
<gene>
    <name evidence="2" type="ORF">MON40_01140</name>
</gene>
<evidence type="ECO:0000313" key="2">
    <source>
        <dbReference type="EMBL" id="UNV85170.1"/>
    </source>
</evidence>
<keyword evidence="1" id="KW-0812">Transmembrane</keyword>
<protein>
    <submittedName>
        <fullName evidence="2">Uncharacterized protein</fullName>
    </submittedName>
</protein>
<name>A0ABY3Y775_9NEIS</name>